<protein>
    <recommendedName>
        <fullName evidence="4">AtpZ/AtpI family protein</fullName>
    </recommendedName>
</protein>
<feature type="transmembrane region" description="Helical" evidence="1">
    <location>
        <begin position="35"/>
        <end position="55"/>
    </location>
</feature>
<sequence length="82" mass="9154">MPRFNPRWVMFSSMGLELGLSVIVGLLLGSSLDRFFGTGPWMLIIFTASGIAAGYRSVYRLLKRLQQEDAATPLTHDFDSKT</sequence>
<dbReference type="InterPro" id="IPR032820">
    <property type="entry name" value="ATPase_put"/>
</dbReference>
<dbReference type="Pfam" id="PF09527">
    <property type="entry name" value="ATPase_gene1"/>
    <property type="match status" value="1"/>
</dbReference>
<keyword evidence="1" id="KW-0812">Transmembrane</keyword>
<name>A0A2D6YHA7_9DELT</name>
<evidence type="ECO:0000313" key="3">
    <source>
        <dbReference type="Proteomes" id="UP000226525"/>
    </source>
</evidence>
<comment type="caution">
    <text evidence="2">The sequence shown here is derived from an EMBL/GenBank/DDBJ whole genome shotgun (WGS) entry which is preliminary data.</text>
</comment>
<organism evidence="2 3">
    <name type="scientific">SAR324 cluster bacterium</name>
    <dbReference type="NCBI Taxonomy" id="2024889"/>
    <lineage>
        <taxon>Bacteria</taxon>
        <taxon>Deltaproteobacteria</taxon>
        <taxon>SAR324 cluster</taxon>
    </lineage>
</organism>
<dbReference type="EMBL" id="NZEX01000036">
    <property type="protein sequence ID" value="MAH62555.1"/>
    <property type="molecule type" value="Genomic_DNA"/>
</dbReference>
<feature type="transmembrane region" description="Helical" evidence="1">
    <location>
        <begin position="7"/>
        <end position="29"/>
    </location>
</feature>
<evidence type="ECO:0000256" key="1">
    <source>
        <dbReference type="SAM" id="Phobius"/>
    </source>
</evidence>
<reference evidence="3" key="1">
    <citation type="submission" date="2017-09" db="EMBL/GenBank/DDBJ databases">
        <title>The Reconstruction of 2,631 Draft Metagenome-Assembled Genomes from the Global Oceans.</title>
        <authorList>
            <person name="Tully B.J."/>
            <person name="Graham E.D."/>
            <person name="Heidelberg J.F."/>
        </authorList>
    </citation>
    <scope>NUCLEOTIDE SEQUENCE [LARGE SCALE GENOMIC DNA]</scope>
</reference>
<proteinExistence type="predicted"/>
<evidence type="ECO:0008006" key="4">
    <source>
        <dbReference type="Google" id="ProtNLM"/>
    </source>
</evidence>
<accession>A0A2D6YHA7</accession>
<evidence type="ECO:0000313" key="2">
    <source>
        <dbReference type="EMBL" id="MAH62555.1"/>
    </source>
</evidence>
<keyword evidence="1" id="KW-0472">Membrane</keyword>
<keyword evidence="1" id="KW-1133">Transmembrane helix</keyword>
<gene>
    <name evidence="2" type="ORF">CMN54_03730</name>
</gene>
<dbReference type="AlphaFoldDB" id="A0A2D6YHA7"/>
<dbReference type="Proteomes" id="UP000226525">
    <property type="component" value="Unassembled WGS sequence"/>
</dbReference>